<organism evidence="5 6">
    <name type="scientific">Herbaspirillum lusitanum</name>
    <dbReference type="NCBI Taxonomy" id="213312"/>
    <lineage>
        <taxon>Bacteria</taxon>
        <taxon>Pseudomonadati</taxon>
        <taxon>Pseudomonadota</taxon>
        <taxon>Betaproteobacteria</taxon>
        <taxon>Burkholderiales</taxon>
        <taxon>Oxalobacteraceae</taxon>
        <taxon>Herbaspirillum</taxon>
    </lineage>
</organism>
<keyword evidence="3" id="KW-0479">Metal-binding</keyword>
<feature type="domain" description="Glycosyl transferase family 8 C-terminal" evidence="4">
    <location>
        <begin position="83"/>
        <end position="135"/>
    </location>
</feature>
<evidence type="ECO:0000256" key="3">
    <source>
        <dbReference type="ARBA" id="ARBA00022723"/>
    </source>
</evidence>
<dbReference type="Gene3D" id="3.90.550.10">
    <property type="entry name" value="Spore Coat Polysaccharide Biosynthesis Protein SpsA, Chain A"/>
    <property type="match status" value="1"/>
</dbReference>
<dbReference type="Proteomes" id="UP001629246">
    <property type="component" value="Unassembled WGS sequence"/>
</dbReference>
<name>A0ABW9A576_9BURK</name>
<comment type="caution">
    <text evidence="5">The sequence shown here is derived from an EMBL/GenBank/DDBJ whole genome shotgun (WGS) entry which is preliminary data.</text>
</comment>
<gene>
    <name evidence="5" type="ORF">PQR62_03915</name>
</gene>
<comment type="pathway">
    <text evidence="1">Bacterial outer membrane biogenesis; LPS core biosynthesis.</text>
</comment>
<dbReference type="InterPro" id="IPR002495">
    <property type="entry name" value="Glyco_trans_8"/>
</dbReference>
<reference evidence="5 6" key="1">
    <citation type="journal article" date="2024" name="Chem. Sci.">
        <title>Discovery of megapolipeptins by genome mining of a Burkholderiales bacteria collection.</title>
        <authorList>
            <person name="Paulo B.S."/>
            <person name="Recchia M.J.J."/>
            <person name="Lee S."/>
            <person name="Fergusson C.H."/>
            <person name="Romanowski S.B."/>
            <person name="Hernandez A."/>
            <person name="Krull N."/>
            <person name="Liu D.Y."/>
            <person name="Cavanagh H."/>
            <person name="Bos A."/>
            <person name="Gray C.A."/>
            <person name="Murphy B.T."/>
            <person name="Linington R.G."/>
            <person name="Eustaquio A.S."/>
        </authorList>
    </citation>
    <scope>NUCLEOTIDE SEQUENCE [LARGE SCALE GENOMIC DNA]</scope>
    <source>
        <strain evidence="5 6">RL21-008-BIB-A</strain>
    </source>
</reference>
<dbReference type="RefSeq" id="WP_408155018.1">
    <property type="nucleotide sequence ID" value="NZ_JAQQFM010000002.1"/>
</dbReference>
<accession>A0ABW9A576</accession>
<evidence type="ECO:0000313" key="5">
    <source>
        <dbReference type="EMBL" id="MFL9923399.1"/>
    </source>
</evidence>
<evidence type="ECO:0000259" key="4">
    <source>
        <dbReference type="Pfam" id="PF08437"/>
    </source>
</evidence>
<dbReference type="InterPro" id="IPR013645">
    <property type="entry name" value="Glyco_transf_8N"/>
</dbReference>
<sequence length="149" mass="17450">MKLDDGHVLSGRFKLDYPDQDALNKVAEGRVQILPAKWNLMYSLLSILRTRGTSIPIPDDAVFLHFGGALKPWHGWSHLQARTLFLRHQSNSGWSDVPLDMPRTYKQMHQCSHFHFHQRRYLSALGWYLRYLRSKTVHMGEKVRLRRAA</sequence>
<protein>
    <submittedName>
        <fullName evidence="5">Glycosyltransferase family 8 C-terminal domain-containing protein</fullName>
    </submittedName>
</protein>
<dbReference type="Pfam" id="PF01501">
    <property type="entry name" value="Glyco_transf_8"/>
    <property type="match status" value="1"/>
</dbReference>
<comment type="similarity">
    <text evidence="2">Belongs to the glycosyltransferase 8 family.</text>
</comment>
<evidence type="ECO:0000313" key="6">
    <source>
        <dbReference type="Proteomes" id="UP001629246"/>
    </source>
</evidence>
<evidence type="ECO:0000256" key="1">
    <source>
        <dbReference type="ARBA" id="ARBA00004713"/>
    </source>
</evidence>
<dbReference type="SUPFAM" id="SSF53448">
    <property type="entry name" value="Nucleotide-diphospho-sugar transferases"/>
    <property type="match status" value="1"/>
</dbReference>
<keyword evidence="6" id="KW-1185">Reference proteome</keyword>
<dbReference type="Pfam" id="PF08437">
    <property type="entry name" value="Glyco_transf_8C"/>
    <property type="match status" value="1"/>
</dbReference>
<dbReference type="InterPro" id="IPR029044">
    <property type="entry name" value="Nucleotide-diphossugar_trans"/>
</dbReference>
<evidence type="ECO:0000256" key="2">
    <source>
        <dbReference type="ARBA" id="ARBA00006351"/>
    </source>
</evidence>
<proteinExistence type="inferred from homology"/>
<dbReference type="EMBL" id="JAQQFM010000002">
    <property type="protein sequence ID" value="MFL9923399.1"/>
    <property type="molecule type" value="Genomic_DNA"/>
</dbReference>